<accession>A0A329MJA3</accession>
<dbReference type="EMBL" id="QMFB01000015">
    <property type="protein sequence ID" value="RAV18813.1"/>
    <property type="molecule type" value="Genomic_DNA"/>
</dbReference>
<comment type="caution">
    <text evidence="1">The sequence shown here is derived from an EMBL/GenBank/DDBJ whole genome shotgun (WGS) entry which is preliminary data.</text>
</comment>
<dbReference type="Proteomes" id="UP000250369">
    <property type="component" value="Unassembled WGS sequence"/>
</dbReference>
<organism evidence="1 2">
    <name type="scientific">Paenibacillus contaminans</name>
    <dbReference type="NCBI Taxonomy" id="450362"/>
    <lineage>
        <taxon>Bacteria</taxon>
        <taxon>Bacillati</taxon>
        <taxon>Bacillota</taxon>
        <taxon>Bacilli</taxon>
        <taxon>Bacillales</taxon>
        <taxon>Paenibacillaceae</taxon>
        <taxon>Paenibacillus</taxon>
    </lineage>
</organism>
<evidence type="ECO:0000313" key="2">
    <source>
        <dbReference type="Proteomes" id="UP000250369"/>
    </source>
</evidence>
<name>A0A329MJA3_9BACL</name>
<sequence length="92" mass="10321">METSYKALAEEIGQLVDEKDAAYGQAFAKAGDFLRLLYPDGMKPEQYTDALCLVRIFDKQMRIASRKDAFGESPYRDIAGYALLGASNDFRI</sequence>
<dbReference type="OrthoDB" id="5522901at2"/>
<dbReference type="RefSeq" id="WP_113033431.1">
    <property type="nucleotide sequence ID" value="NZ_QMFB01000015.1"/>
</dbReference>
<dbReference type="AlphaFoldDB" id="A0A329MJA3"/>
<evidence type="ECO:0000313" key="1">
    <source>
        <dbReference type="EMBL" id="RAV18813.1"/>
    </source>
</evidence>
<gene>
    <name evidence="1" type="ORF">DQG23_24090</name>
</gene>
<protein>
    <submittedName>
        <fullName evidence="1">Uncharacterized protein</fullName>
    </submittedName>
</protein>
<keyword evidence="2" id="KW-1185">Reference proteome</keyword>
<reference evidence="1 2" key="1">
    <citation type="journal article" date="2009" name="Int. J. Syst. Evol. Microbiol.">
        <title>Paenibacillus contaminans sp. nov., isolated from a contaminated laboratory plate.</title>
        <authorList>
            <person name="Chou J.H."/>
            <person name="Lee J.H."/>
            <person name="Lin M.C."/>
            <person name="Chang P.S."/>
            <person name="Arun A.B."/>
            <person name="Young C.C."/>
            <person name="Chen W.M."/>
        </authorList>
    </citation>
    <scope>NUCLEOTIDE SEQUENCE [LARGE SCALE GENOMIC DNA]</scope>
    <source>
        <strain evidence="1 2">CKOBP-6</strain>
    </source>
</reference>
<proteinExistence type="predicted"/>